<accession>A0AC61RZX3</accession>
<dbReference type="EMBL" id="SRYA01000006">
    <property type="protein sequence ID" value="TGY97569.1"/>
    <property type="molecule type" value="Genomic_DNA"/>
</dbReference>
<name>A0AC61RZX3_9FIRM</name>
<comment type="caution">
    <text evidence="1">The sequence shown here is derived from an EMBL/GenBank/DDBJ whole genome shotgun (WGS) entry which is preliminary data.</text>
</comment>
<evidence type="ECO:0000313" key="1">
    <source>
        <dbReference type="EMBL" id="TGY97569.1"/>
    </source>
</evidence>
<reference evidence="1" key="1">
    <citation type="submission" date="2019-04" db="EMBL/GenBank/DDBJ databases">
        <title>Microbes associate with the intestines of laboratory mice.</title>
        <authorList>
            <person name="Navarre W."/>
            <person name="Wong E."/>
            <person name="Huang K."/>
            <person name="Tropini C."/>
            <person name="Ng K."/>
            <person name="Yu B."/>
        </authorList>
    </citation>
    <scope>NUCLEOTIDE SEQUENCE</scope>
    <source>
        <strain evidence="1">NM01_1-7b</strain>
    </source>
</reference>
<organism evidence="1 2">
    <name type="scientific">Petralouisia muris</name>
    <dbReference type="NCBI Taxonomy" id="3032872"/>
    <lineage>
        <taxon>Bacteria</taxon>
        <taxon>Bacillati</taxon>
        <taxon>Bacillota</taxon>
        <taxon>Clostridia</taxon>
        <taxon>Lachnospirales</taxon>
        <taxon>Lachnospiraceae</taxon>
        <taxon>Petralouisia</taxon>
    </lineage>
</organism>
<keyword evidence="2" id="KW-1185">Reference proteome</keyword>
<protein>
    <submittedName>
        <fullName evidence="1">Uncharacterized protein</fullName>
    </submittedName>
</protein>
<evidence type="ECO:0000313" key="2">
    <source>
        <dbReference type="Proteomes" id="UP000304953"/>
    </source>
</evidence>
<sequence>MVKNGKTLYLHIGTPKTATTAIQFFCRDNQETLNSHGYIYPIFEWKYPNVLRTRNAHFLVGDTYLTQQERNPEEEAKIFQEAFRQIYEAFEQYDNVILSDESMWNHGFRIGGWDRIKEELDKNIFTVKVIVYLRRQDEFTYSWWNQVVKEGMKKTSVITWKEMLEKLPVVQLDYYEILEKIAAVVGKENITVRRFDRNSFVGQAIQADFADAIGLDISEGYQIESKVENVSLTKSSNEIKRLLNCLPGLDKKTNDLFREYLSEISMNPRDDRRYSMLSRQELREFMAKYEEGNRRIAEEYLKGEDKLFDDSYQVEETWTSGNPLMVEDTVTFFGMLTLSLLKKNEELERQISTLRYKLNHPFQTVGNRIKNSRKKVQ</sequence>
<dbReference type="Proteomes" id="UP000304953">
    <property type="component" value="Unassembled WGS sequence"/>
</dbReference>
<gene>
    <name evidence="1" type="ORF">E5329_04130</name>
</gene>
<proteinExistence type="predicted"/>